<dbReference type="EMBL" id="HBEF01023404">
    <property type="protein sequence ID" value="CAD8342349.1"/>
    <property type="molecule type" value="Transcribed_RNA"/>
</dbReference>
<organism evidence="2">
    <name type="scientific">Craspedostauros australis</name>
    <dbReference type="NCBI Taxonomy" id="1486917"/>
    <lineage>
        <taxon>Eukaryota</taxon>
        <taxon>Sar</taxon>
        <taxon>Stramenopiles</taxon>
        <taxon>Ochrophyta</taxon>
        <taxon>Bacillariophyta</taxon>
        <taxon>Bacillariophyceae</taxon>
        <taxon>Bacillariophycidae</taxon>
        <taxon>Naviculales</taxon>
        <taxon>Naviculaceae</taxon>
        <taxon>Craspedostauros</taxon>
    </lineage>
</organism>
<accession>A0A7S0F6N2</accession>
<feature type="compositionally biased region" description="Low complexity" evidence="1">
    <location>
        <begin position="113"/>
        <end position="138"/>
    </location>
</feature>
<gene>
    <name evidence="2" type="ORF">CAUS1442_LOCUS14484</name>
</gene>
<dbReference type="AlphaFoldDB" id="A0A7S0F6N2"/>
<proteinExistence type="predicted"/>
<protein>
    <submittedName>
        <fullName evidence="2">Uncharacterized protein</fullName>
    </submittedName>
</protein>
<reference evidence="2" key="1">
    <citation type="submission" date="2021-01" db="EMBL/GenBank/DDBJ databases">
        <authorList>
            <person name="Corre E."/>
            <person name="Pelletier E."/>
            <person name="Niang G."/>
            <person name="Scheremetjew M."/>
            <person name="Finn R."/>
            <person name="Kale V."/>
            <person name="Holt S."/>
            <person name="Cochrane G."/>
            <person name="Meng A."/>
            <person name="Brown T."/>
            <person name="Cohen L."/>
        </authorList>
    </citation>
    <scope>NUCLEOTIDE SEQUENCE</scope>
    <source>
        <strain evidence="2">CCMP3328</strain>
    </source>
</reference>
<name>A0A7S0F6N2_9STRA</name>
<feature type="region of interest" description="Disordered" evidence="1">
    <location>
        <begin position="110"/>
        <end position="138"/>
    </location>
</feature>
<evidence type="ECO:0000313" key="2">
    <source>
        <dbReference type="EMBL" id="CAD8342349.1"/>
    </source>
</evidence>
<evidence type="ECO:0000256" key="1">
    <source>
        <dbReference type="SAM" id="MobiDB-lite"/>
    </source>
</evidence>
<sequence>MPQQRLVGIMRMIESQNVALLEHHALDEEYIRQSNTVLHNRRGKHRLENGQVPPSLVAFLDHIGHRRFVCFLFVQEPYSGHSLTLRRRVADDAFQQSVAVILVQNAKGGGLRSSAAQNSSNTSNSNDMENNSGAGSAAANLSPEARAYRNGTGFAVMRSSNILYTLLNVTYIPMIVVVDMRTGRPCSKDAGLALEWNTAGDVVRAWEKGRSGLTMAQKFLAVCTFQSECIIL</sequence>